<feature type="compositionally biased region" description="Acidic residues" evidence="1">
    <location>
        <begin position="88"/>
        <end position="97"/>
    </location>
</feature>
<dbReference type="KEGG" id="sna:Snas_4930"/>
<reference evidence="4 5" key="1">
    <citation type="journal article" date="2009" name="Stand. Genomic Sci.">
        <title>Complete genome sequence of Stackebrandtia nassauensis type strain (LLR-40K-21).</title>
        <authorList>
            <person name="Munk C."/>
            <person name="Lapidus A."/>
            <person name="Copeland A."/>
            <person name="Jando M."/>
            <person name="Mayilraj S."/>
            <person name="Glavina Del Rio T."/>
            <person name="Nolan M."/>
            <person name="Chen F."/>
            <person name="Lucas S."/>
            <person name="Tice H."/>
            <person name="Cheng J.F."/>
            <person name="Han C."/>
            <person name="Detter J.C."/>
            <person name="Bruce D."/>
            <person name="Goodwin L."/>
            <person name="Chain P."/>
            <person name="Pitluck S."/>
            <person name="Goker M."/>
            <person name="Ovchinikova G."/>
            <person name="Pati A."/>
            <person name="Ivanova N."/>
            <person name="Mavromatis K."/>
            <person name="Chen A."/>
            <person name="Palaniappan K."/>
            <person name="Land M."/>
            <person name="Hauser L."/>
            <person name="Chang Y.J."/>
            <person name="Jeffries C.D."/>
            <person name="Bristow J."/>
            <person name="Eisen J.A."/>
            <person name="Markowitz V."/>
            <person name="Hugenholtz P."/>
            <person name="Kyrpides N.C."/>
            <person name="Klenk H.P."/>
        </authorList>
    </citation>
    <scope>NUCLEOTIDE SEQUENCE [LARGE SCALE GENOMIC DNA]</scope>
    <source>
        <strain evidence="5">DSM 44728 / CIP 108903 / NRRL B-16338 / NBRC 102104 / LLR-40K-21</strain>
    </source>
</reference>
<sequence length="488" mass="51234">MNSDESTPPQDPLPRPASVRDAAAVALALVRRANPRTRLLAGAAAGMVVLAVVLTVVFTSGSGQPGPDVAVDTGRTVPLLDEQPVELPSEDEPEPDDEKDHPLVDDKPRWTSSGVDVEDGSELLPVGDGYVVNGSDDTVSGLDGKGKRVWDREVDESDEKAIIGDSSVAFSRDDPDEDSWPGHKITDFVDPATGKKLWTNAEASFVELVGDAAYLSVCQGGQDGELGECVISAHDARTGAVRWSTPTYASTQVIDADPGGAFVVLQSHVTSGGDIRISVLDTGSGAVLGAGYDDGGSPLLAKDTLVRVGHDDNPADGCEVAVTAWNVYSGSQTWKREVGTPMEADGSDCNDLPDAYEGRIMGLNGKGRPVVVDLATGDVAWTAPKKADPVRATGKHALVTQGDKLVLYNTGKDKKRWAAPDVSGHDGPGFIGGYVVSSMYEGYDEEPCWARIGIKSGDIEAYPGQCAGSGDDWVATLDNGDIKLYAID</sequence>
<dbReference type="STRING" id="446470.Snas_4930"/>
<keyword evidence="5" id="KW-1185">Reference proteome</keyword>
<keyword evidence="2" id="KW-0812">Transmembrane</keyword>
<feature type="transmembrane region" description="Helical" evidence="2">
    <location>
        <begin position="39"/>
        <end position="58"/>
    </location>
</feature>
<dbReference type="Pfam" id="PF13360">
    <property type="entry name" value="PQQ_2"/>
    <property type="match status" value="1"/>
</dbReference>
<organism evidence="4 5">
    <name type="scientific">Stackebrandtia nassauensis (strain DSM 44728 / CIP 108903 / NRRL B-16338 / NBRC 102104 / LLR-40K-21)</name>
    <dbReference type="NCBI Taxonomy" id="446470"/>
    <lineage>
        <taxon>Bacteria</taxon>
        <taxon>Bacillati</taxon>
        <taxon>Actinomycetota</taxon>
        <taxon>Actinomycetes</taxon>
        <taxon>Glycomycetales</taxon>
        <taxon>Glycomycetaceae</taxon>
        <taxon>Stackebrandtia</taxon>
    </lineage>
</organism>
<dbReference type="RefSeq" id="WP_013020142.1">
    <property type="nucleotide sequence ID" value="NC_013947.1"/>
</dbReference>
<proteinExistence type="predicted"/>
<evidence type="ECO:0000256" key="1">
    <source>
        <dbReference type="SAM" id="MobiDB-lite"/>
    </source>
</evidence>
<protein>
    <recommendedName>
        <fullName evidence="3">Pyrrolo-quinoline quinone repeat domain-containing protein</fullName>
    </recommendedName>
</protein>
<feature type="compositionally biased region" description="Basic and acidic residues" evidence="1">
    <location>
        <begin position="98"/>
        <end position="109"/>
    </location>
</feature>
<keyword evidence="2" id="KW-1133">Transmembrane helix</keyword>
<feature type="domain" description="Pyrrolo-quinoline quinone repeat" evidence="3">
    <location>
        <begin position="231"/>
        <end position="396"/>
    </location>
</feature>
<dbReference type="Gene3D" id="2.130.10.10">
    <property type="entry name" value="YVTN repeat-like/Quinoprotein amine dehydrogenase"/>
    <property type="match status" value="1"/>
</dbReference>
<dbReference type="SUPFAM" id="SSF50998">
    <property type="entry name" value="Quinoprotein alcohol dehydrogenase-like"/>
    <property type="match status" value="1"/>
</dbReference>
<evidence type="ECO:0000313" key="5">
    <source>
        <dbReference type="Proteomes" id="UP000000844"/>
    </source>
</evidence>
<accession>D3Q9M5</accession>
<dbReference type="eggNOG" id="COG1520">
    <property type="taxonomic scope" value="Bacteria"/>
</dbReference>
<dbReference type="OrthoDB" id="4541885at2"/>
<dbReference type="AlphaFoldDB" id="D3Q9M5"/>
<dbReference type="EMBL" id="CP001778">
    <property type="protein sequence ID" value="ADD44571.1"/>
    <property type="molecule type" value="Genomic_DNA"/>
</dbReference>
<dbReference type="HOGENOM" id="CLU_558856_0_0_11"/>
<keyword evidence="2" id="KW-0472">Membrane</keyword>
<dbReference type="InterPro" id="IPR015943">
    <property type="entry name" value="WD40/YVTN_repeat-like_dom_sf"/>
</dbReference>
<dbReference type="InterPro" id="IPR011047">
    <property type="entry name" value="Quinoprotein_ADH-like_sf"/>
</dbReference>
<feature type="region of interest" description="Disordered" evidence="1">
    <location>
        <begin position="85"/>
        <end position="119"/>
    </location>
</feature>
<name>D3Q9M5_STANL</name>
<dbReference type="InterPro" id="IPR002372">
    <property type="entry name" value="PQQ_rpt_dom"/>
</dbReference>
<evidence type="ECO:0000259" key="3">
    <source>
        <dbReference type="Pfam" id="PF13360"/>
    </source>
</evidence>
<evidence type="ECO:0000256" key="2">
    <source>
        <dbReference type="SAM" id="Phobius"/>
    </source>
</evidence>
<gene>
    <name evidence="4" type="ordered locus">Snas_4930</name>
</gene>
<evidence type="ECO:0000313" key="4">
    <source>
        <dbReference type="EMBL" id="ADD44571.1"/>
    </source>
</evidence>
<dbReference type="Proteomes" id="UP000000844">
    <property type="component" value="Chromosome"/>
</dbReference>